<accession>A0A6A5GH44</accession>
<evidence type="ECO:0000313" key="2">
    <source>
        <dbReference type="EMBL" id="KAF1754084.1"/>
    </source>
</evidence>
<name>A0A6A5GH44_CAERE</name>
<keyword evidence="1" id="KW-1133">Transmembrane helix</keyword>
<feature type="transmembrane region" description="Helical" evidence="1">
    <location>
        <begin position="86"/>
        <end position="115"/>
    </location>
</feature>
<dbReference type="Gene3D" id="1.20.1070.10">
    <property type="entry name" value="Rhodopsin 7-helix transmembrane proteins"/>
    <property type="match status" value="1"/>
</dbReference>
<dbReference type="Proteomes" id="UP000483820">
    <property type="component" value="Chromosome V"/>
</dbReference>
<reference evidence="2 3" key="1">
    <citation type="submission" date="2019-12" db="EMBL/GenBank/DDBJ databases">
        <title>Chromosome-level assembly of the Caenorhabditis remanei genome.</title>
        <authorList>
            <person name="Teterina A.A."/>
            <person name="Willis J.H."/>
            <person name="Phillips P.C."/>
        </authorList>
    </citation>
    <scope>NUCLEOTIDE SEQUENCE [LARGE SCALE GENOMIC DNA]</scope>
    <source>
        <strain evidence="2 3">PX506</strain>
        <tissue evidence="2">Whole organism</tissue>
    </source>
</reference>
<comment type="caution">
    <text evidence="2">The sequence shown here is derived from an EMBL/GenBank/DDBJ whole genome shotgun (WGS) entry which is preliminary data.</text>
</comment>
<feature type="transmembrane region" description="Helical" evidence="1">
    <location>
        <begin position="207"/>
        <end position="228"/>
    </location>
</feature>
<dbReference type="RefSeq" id="XP_053582619.1">
    <property type="nucleotide sequence ID" value="XM_053733706.1"/>
</dbReference>
<dbReference type="GeneID" id="78776967"/>
<feature type="transmembrane region" description="Helical" evidence="1">
    <location>
        <begin position="55"/>
        <end position="74"/>
    </location>
</feature>
<dbReference type="Pfam" id="PF10324">
    <property type="entry name" value="7TM_GPCR_Srw"/>
    <property type="match status" value="2"/>
</dbReference>
<evidence type="ECO:0000313" key="3">
    <source>
        <dbReference type="Proteomes" id="UP000483820"/>
    </source>
</evidence>
<dbReference type="EMBL" id="WUAV01000005">
    <property type="protein sequence ID" value="KAF1754084.1"/>
    <property type="molecule type" value="Genomic_DNA"/>
</dbReference>
<keyword evidence="1" id="KW-0472">Membrane</keyword>
<dbReference type="InterPro" id="IPR019427">
    <property type="entry name" value="7TM_GPCR_serpentine_rcpt_Srw"/>
</dbReference>
<dbReference type="SUPFAM" id="SSF81321">
    <property type="entry name" value="Family A G protein-coupled receptor-like"/>
    <property type="match status" value="1"/>
</dbReference>
<proteinExistence type="predicted"/>
<feature type="transmembrane region" description="Helical" evidence="1">
    <location>
        <begin position="248"/>
        <end position="274"/>
    </location>
</feature>
<sequence length="284" mass="32083">MKTKKPKTTTVDPFYYDETSFFTFDESGMYDLDFATDDFFENMLFYQKVLHTIHVTYDIVSCISFFINLFHLFVLTRKELRSNLVYMVMIGVCLCDLVQSLGTIVLCAMTWGIVYSIEPCYDGTKYYHAVVDVLAKTSQIFGRRCSSFLALYIAAIRALSVMFPMSNTIAGLMTPNCDVLQKTPSYVPYHYISGEKWEMEYIMFDGYLAISVSVLYILVAGALVGAILKAERIRRNVSGDKSTNTYKLVIVMAISVFISEATYGDCITSIITFSKDTTSSKGSL</sequence>
<gene>
    <name evidence="2" type="ORF">GCK72_020642</name>
</gene>
<feature type="transmembrane region" description="Helical" evidence="1">
    <location>
        <begin position="148"/>
        <end position="166"/>
    </location>
</feature>
<dbReference type="AlphaFoldDB" id="A0A6A5GH44"/>
<dbReference type="KEGG" id="crq:GCK72_020642"/>
<keyword evidence="1" id="KW-0812">Transmembrane</keyword>
<dbReference type="GO" id="GO:0008528">
    <property type="term" value="F:G protein-coupled peptide receptor activity"/>
    <property type="evidence" value="ECO:0007669"/>
    <property type="project" value="InterPro"/>
</dbReference>
<protein>
    <recommendedName>
        <fullName evidence="4">G-protein coupled receptors family 1 profile domain-containing protein</fullName>
    </recommendedName>
</protein>
<organism evidence="2 3">
    <name type="scientific">Caenorhabditis remanei</name>
    <name type="common">Caenorhabditis vulgaris</name>
    <dbReference type="NCBI Taxonomy" id="31234"/>
    <lineage>
        <taxon>Eukaryota</taxon>
        <taxon>Metazoa</taxon>
        <taxon>Ecdysozoa</taxon>
        <taxon>Nematoda</taxon>
        <taxon>Chromadorea</taxon>
        <taxon>Rhabditida</taxon>
        <taxon>Rhabditina</taxon>
        <taxon>Rhabditomorpha</taxon>
        <taxon>Rhabditoidea</taxon>
        <taxon>Rhabditidae</taxon>
        <taxon>Peloderinae</taxon>
        <taxon>Caenorhabditis</taxon>
    </lineage>
</organism>
<evidence type="ECO:0008006" key="4">
    <source>
        <dbReference type="Google" id="ProtNLM"/>
    </source>
</evidence>
<dbReference type="PANTHER" id="PTHR47321">
    <property type="entry name" value="SERPENTINE RECEPTOR, CLASS W"/>
    <property type="match status" value="1"/>
</dbReference>
<dbReference type="PANTHER" id="PTHR47321:SF1">
    <property type="entry name" value="G-PROTEIN COUPLED RECEPTORS FAMILY 1 PROFILE DOMAIN-CONTAINING PROTEIN-RELATED"/>
    <property type="match status" value="1"/>
</dbReference>
<dbReference type="CTD" id="78776967"/>
<evidence type="ECO:0000256" key="1">
    <source>
        <dbReference type="SAM" id="Phobius"/>
    </source>
</evidence>